<dbReference type="GeneTree" id="ENSGT00940000158539"/>
<sequence>MIDQEELLVSTRKDYEKLQEDQSRLQRENEAAKEEVTEVLQALEELADNYDHKSQEVENENRSNNQLSEELNQSHSTTLAGLQRELSSLQELSSHHKKRAAEILSHLLRDLSEIGGIIGTSNIKAMMEGNEVIDEEVTMARLYISKMKSEVKSLVNRNWRAPWPTPPAGCRPMRRSWPPVSYSSPSC</sequence>
<feature type="compositionally biased region" description="Basic and acidic residues" evidence="1">
    <location>
        <begin position="11"/>
        <end position="33"/>
    </location>
</feature>
<proteinExistence type="predicted"/>
<name>A0A4W5R9M9_9TELE</name>
<evidence type="ECO:0000313" key="3">
    <source>
        <dbReference type="Proteomes" id="UP000314982"/>
    </source>
</evidence>
<dbReference type="Ensembl" id="ENSHHUT00000088014.1">
    <property type="protein sequence ID" value="ENSHHUP00000085347.1"/>
    <property type="gene ID" value="ENSHHUG00000049445.1"/>
</dbReference>
<feature type="region of interest" description="Disordered" evidence="1">
    <location>
        <begin position="51"/>
        <end position="76"/>
    </location>
</feature>
<reference evidence="2" key="2">
    <citation type="submission" date="2025-08" db="UniProtKB">
        <authorList>
            <consortium name="Ensembl"/>
        </authorList>
    </citation>
    <scope>IDENTIFICATION</scope>
</reference>
<reference evidence="2" key="3">
    <citation type="submission" date="2025-09" db="UniProtKB">
        <authorList>
            <consortium name="Ensembl"/>
        </authorList>
    </citation>
    <scope>IDENTIFICATION</scope>
</reference>
<organism evidence="2 3">
    <name type="scientific">Hucho hucho</name>
    <name type="common">huchen</name>
    <dbReference type="NCBI Taxonomy" id="62062"/>
    <lineage>
        <taxon>Eukaryota</taxon>
        <taxon>Metazoa</taxon>
        <taxon>Chordata</taxon>
        <taxon>Craniata</taxon>
        <taxon>Vertebrata</taxon>
        <taxon>Euteleostomi</taxon>
        <taxon>Actinopterygii</taxon>
        <taxon>Neopterygii</taxon>
        <taxon>Teleostei</taxon>
        <taxon>Protacanthopterygii</taxon>
        <taxon>Salmoniformes</taxon>
        <taxon>Salmonidae</taxon>
        <taxon>Salmoninae</taxon>
        <taxon>Hucho</taxon>
    </lineage>
</organism>
<feature type="region of interest" description="Disordered" evidence="1">
    <location>
        <begin position="1"/>
        <end position="33"/>
    </location>
</feature>
<accession>A0A4W5R9M9</accession>
<dbReference type="AlphaFoldDB" id="A0A4W5R9M9"/>
<reference evidence="3" key="1">
    <citation type="submission" date="2018-06" db="EMBL/GenBank/DDBJ databases">
        <title>Genome assembly of Danube salmon.</title>
        <authorList>
            <person name="Macqueen D.J."/>
            <person name="Gundappa M.K."/>
        </authorList>
    </citation>
    <scope>NUCLEOTIDE SEQUENCE [LARGE SCALE GENOMIC DNA]</scope>
</reference>
<evidence type="ECO:0000256" key="1">
    <source>
        <dbReference type="SAM" id="MobiDB-lite"/>
    </source>
</evidence>
<keyword evidence="3" id="KW-1185">Reference proteome</keyword>
<feature type="compositionally biased region" description="Polar residues" evidence="1">
    <location>
        <begin position="62"/>
        <end position="76"/>
    </location>
</feature>
<feature type="compositionally biased region" description="Basic and acidic residues" evidence="1">
    <location>
        <begin position="51"/>
        <end position="61"/>
    </location>
</feature>
<evidence type="ECO:0000313" key="2">
    <source>
        <dbReference type="Ensembl" id="ENSHHUP00000085347.1"/>
    </source>
</evidence>
<protein>
    <submittedName>
        <fullName evidence="2">Uncharacterized protein</fullName>
    </submittedName>
</protein>
<dbReference type="Proteomes" id="UP000314982">
    <property type="component" value="Unassembled WGS sequence"/>
</dbReference>